<dbReference type="InterPro" id="IPR029044">
    <property type="entry name" value="Nucleotide-diphossugar_trans"/>
</dbReference>
<dbReference type="AlphaFoldDB" id="A0A6N8KW85"/>
<dbReference type="OrthoDB" id="9766299at2"/>
<keyword evidence="3" id="KW-1185">Reference proteome</keyword>
<evidence type="ECO:0000259" key="1">
    <source>
        <dbReference type="Pfam" id="PF00535"/>
    </source>
</evidence>
<dbReference type="EMBL" id="WSQA01000002">
    <property type="protein sequence ID" value="MVZ60989.1"/>
    <property type="molecule type" value="Genomic_DNA"/>
</dbReference>
<organism evidence="2 3">
    <name type="scientific">Sphingobacterium humi</name>
    <dbReference type="NCBI Taxonomy" id="1796905"/>
    <lineage>
        <taxon>Bacteria</taxon>
        <taxon>Pseudomonadati</taxon>
        <taxon>Bacteroidota</taxon>
        <taxon>Sphingobacteriia</taxon>
        <taxon>Sphingobacteriales</taxon>
        <taxon>Sphingobacteriaceae</taxon>
        <taxon>Sphingobacterium</taxon>
    </lineage>
</organism>
<dbReference type="PANTHER" id="PTHR22916">
    <property type="entry name" value="GLYCOSYLTRANSFERASE"/>
    <property type="match status" value="1"/>
</dbReference>
<dbReference type="Proteomes" id="UP000435036">
    <property type="component" value="Unassembled WGS sequence"/>
</dbReference>
<dbReference type="SUPFAM" id="SSF53448">
    <property type="entry name" value="Nucleotide-diphospho-sugar transferases"/>
    <property type="match status" value="1"/>
</dbReference>
<dbReference type="CDD" id="cd00761">
    <property type="entry name" value="Glyco_tranf_GTA_type"/>
    <property type="match status" value="1"/>
</dbReference>
<protein>
    <submittedName>
        <fullName evidence="2">Glycosyltransferase</fullName>
    </submittedName>
</protein>
<name>A0A6N8KW85_9SPHI</name>
<dbReference type="PANTHER" id="PTHR22916:SF3">
    <property type="entry name" value="UDP-GLCNAC:BETAGAL BETA-1,3-N-ACETYLGLUCOSAMINYLTRANSFERASE-LIKE PROTEIN 1"/>
    <property type="match status" value="1"/>
</dbReference>
<gene>
    <name evidence="2" type="ORF">GQF63_03035</name>
</gene>
<keyword evidence="2" id="KW-0808">Transferase</keyword>
<feature type="domain" description="Glycosyltransferase 2-like" evidence="1">
    <location>
        <begin position="7"/>
        <end position="130"/>
    </location>
</feature>
<dbReference type="GO" id="GO:0016758">
    <property type="term" value="F:hexosyltransferase activity"/>
    <property type="evidence" value="ECO:0007669"/>
    <property type="project" value="UniProtKB-ARBA"/>
</dbReference>
<proteinExistence type="predicted"/>
<dbReference type="RefSeq" id="WP_160367638.1">
    <property type="nucleotide sequence ID" value="NZ_WSQA01000002.1"/>
</dbReference>
<dbReference type="InterPro" id="IPR001173">
    <property type="entry name" value="Glyco_trans_2-like"/>
</dbReference>
<sequence>MAVKLVSIISPCFNSTEYLHKLLNSILQQDYPNIEVILVDDGSKDNLKDYLIDHAYFIKFEEKGFRLQYFYQENNGQASAINLGLKHYKGDYLTWPDSDDYYNTESAISTFVTEIERGDYDMVRCFPNHVDDKGAILEFIIPTYSDKEILNDCLLENNFWFSPICYFFKSNVIVEVLDNKILPSKVGQNFQFYIPLFYSGKMKTIEIPLVNYLVRANSHSHAKKSLIDAVKRLSDIYLLKLQIISHYKLNVNSKVLYTLKRKMELSKLRLYMEHNELFKGVKIILSRLTLSAAAYRIFLSGIIKQMKTTQQGDHI</sequence>
<comment type="caution">
    <text evidence="2">The sequence shown here is derived from an EMBL/GenBank/DDBJ whole genome shotgun (WGS) entry which is preliminary data.</text>
</comment>
<accession>A0A6N8KW85</accession>
<dbReference type="Gene3D" id="3.90.550.10">
    <property type="entry name" value="Spore Coat Polysaccharide Biosynthesis Protein SpsA, Chain A"/>
    <property type="match status" value="1"/>
</dbReference>
<reference evidence="2 3" key="1">
    <citation type="submission" date="2019-12" db="EMBL/GenBank/DDBJ databases">
        <authorList>
            <person name="Dong K."/>
        </authorList>
    </citation>
    <scope>NUCLEOTIDE SEQUENCE [LARGE SCALE GENOMIC DNA]</scope>
    <source>
        <strain evidence="2 3">JCM 31225</strain>
    </source>
</reference>
<dbReference type="Pfam" id="PF00535">
    <property type="entry name" value="Glycos_transf_2"/>
    <property type="match status" value="1"/>
</dbReference>
<evidence type="ECO:0000313" key="2">
    <source>
        <dbReference type="EMBL" id="MVZ60989.1"/>
    </source>
</evidence>
<evidence type="ECO:0000313" key="3">
    <source>
        <dbReference type="Proteomes" id="UP000435036"/>
    </source>
</evidence>